<reference evidence="2 3" key="1">
    <citation type="submission" date="2018-05" db="EMBL/GenBank/DDBJ databases">
        <title>Genome sequencing, assembly and analysis of the novel insecticidal bacterium, Chromobacterium phragmitis.</title>
        <authorList>
            <person name="Sparks M.E."/>
            <person name="Blackburn M.B."/>
            <person name="Gundersen-Rindal D.E."/>
        </authorList>
    </citation>
    <scope>NUCLEOTIDE SEQUENCE [LARGE SCALE GENOMIC DNA]</scope>
    <source>
        <strain evidence="2">IIBBL 274-1</strain>
    </source>
</reference>
<evidence type="ECO:0000259" key="1">
    <source>
        <dbReference type="Pfam" id="PF06527"/>
    </source>
</evidence>
<evidence type="ECO:0000313" key="2">
    <source>
        <dbReference type="EMBL" id="AXE34654.1"/>
    </source>
</evidence>
<dbReference type="InterPro" id="IPR009492">
    <property type="entry name" value="TniQ"/>
</dbReference>
<proteinExistence type="predicted"/>
<gene>
    <name evidence="2" type="ORF">DK843_10295</name>
</gene>
<dbReference type="RefSeq" id="WP_114073186.1">
    <property type="nucleotide sequence ID" value="NZ_CP029554.1"/>
</dbReference>
<dbReference type="KEGG" id="chrb:DK843_10295"/>
<dbReference type="EMBL" id="CP029554">
    <property type="protein sequence ID" value="AXE34654.1"/>
    <property type="molecule type" value="Genomic_DNA"/>
</dbReference>
<feature type="domain" description="TniQ" evidence="1">
    <location>
        <begin position="18"/>
        <end position="151"/>
    </location>
</feature>
<dbReference type="AlphaFoldDB" id="A0A344UHA6"/>
<sequence>MTTMHHPRSTLHALTPMGLDTPGVESLSSYVCRLAHSHGMTSQKLVDWVLAHFEHTVCEKYGWHQRNLSSMSAESEQWAAWLSELTGVPALDRLTLAPYRHLLGTPGLAPRSDRWCSCCFAEDKQRGEVPYLRLAWDIAPVEACLRHKVYLTSVCPHCQRSNVRNRAAIVVPGYCTACGGFLGDGVTESAIPESLWMARQVGKMLAHRPQVGTEGVVPLLETVIACMAEGKIATFASRYGFSKSGVWHWLRKGGLPGIKAWLTIALHGGIGLDQLFAGEVENWEMPHQPLQLSIALPESPRAGIQSRELDWEGIRASLREMLALPTPISINEAGERVGVGRKHLYLRANAEARAVADRHRRHRAATKQQRDDQLRAKIEALLDERLAAGYEGISARDIWAQLDAEAQSVCGIFNHISAVLSSRYC</sequence>
<dbReference type="Pfam" id="PF06527">
    <property type="entry name" value="TniQ"/>
    <property type="match status" value="1"/>
</dbReference>
<dbReference type="Proteomes" id="UP000252038">
    <property type="component" value="Chromosome"/>
</dbReference>
<organism evidence="2 3">
    <name type="scientific">Chromobacterium phragmitis</name>
    <dbReference type="NCBI Taxonomy" id="2202141"/>
    <lineage>
        <taxon>Bacteria</taxon>
        <taxon>Pseudomonadati</taxon>
        <taxon>Pseudomonadota</taxon>
        <taxon>Betaproteobacteria</taxon>
        <taxon>Neisseriales</taxon>
        <taxon>Chromobacteriaceae</taxon>
        <taxon>Chromobacterium</taxon>
    </lineage>
</organism>
<accession>A0A344UHA6</accession>
<name>A0A344UHA6_9NEIS</name>
<protein>
    <submittedName>
        <fullName evidence="2">TetR family transcriptional regulator</fullName>
    </submittedName>
</protein>
<evidence type="ECO:0000313" key="3">
    <source>
        <dbReference type="Proteomes" id="UP000252038"/>
    </source>
</evidence>